<evidence type="ECO:0000256" key="7">
    <source>
        <dbReference type="ARBA" id="ARBA00022989"/>
    </source>
</evidence>
<dbReference type="InterPro" id="IPR003849">
    <property type="entry name" value="Preprotein_translocase_YajC"/>
</dbReference>
<evidence type="ECO:0000256" key="6">
    <source>
        <dbReference type="ARBA" id="ARBA00022927"/>
    </source>
</evidence>
<evidence type="ECO:0000256" key="4">
    <source>
        <dbReference type="ARBA" id="ARBA00022475"/>
    </source>
</evidence>
<sequence length="110" mass="12225">MQSIILPLAVIALMLFWMSRTSKKQKQRQEEMRTNLKKGAKVITIGGMHAVVESVDNEAKTVDLNAEGVILTFEANALRKIEAETPAATQAPVEKTEEVEEVEKAEETKD</sequence>
<comment type="subcellular location">
    <subcellularLocation>
        <location evidence="1">Cell membrane</location>
        <topology evidence="1">Single-pass membrane protein</topology>
    </subcellularLocation>
</comment>
<evidence type="ECO:0000313" key="11">
    <source>
        <dbReference type="EMBL" id="GAO99548.1"/>
    </source>
</evidence>
<evidence type="ECO:0000256" key="9">
    <source>
        <dbReference type="ARBA" id="ARBA00023136"/>
    </source>
</evidence>
<dbReference type="GO" id="GO:0015031">
    <property type="term" value="P:protein transport"/>
    <property type="evidence" value="ECO:0007669"/>
    <property type="project" value="UniProtKB-KW"/>
</dbReference>
<keyword evidence="6" id="KW-0653">Protein transport</keyword>
<dbReference type="AlphaFoldDB" id="A0A0K8MHA6"/>
<reference evidence="11 12" key="1">
    <citation type="journal article" date="2015" name="BMC Genomics">
        <title>Comparative genomics of Fructobacillus spp. and Leuconostoc spp. reveals niche-specific evolution of Fructobacillus spp.</title>
        <authorList>
            <person name="Endo A."/>
            <person name="Tanizawa Y."/>
            <person name="Tanaka N."/>
            <person name="Maeno S."/>
            <person name="Kumar H."/>
            <person name="Shiwa Y."/>
            <person name="Okada S."/>
            <person name="Yoshikawa H."/>
            <person name="Dicks L."/>
            <person name="Nakagawa J."/>
            <person name="Arita M."/>
        </authorList>
    </citation>
    <scope>NUCLEOTIDE SEQUENCE [LARGE SCALE GENOMIC DNA]</scope>
    <source>
        <strain evidence="11 12">JCM 12225</strain>
    </source>
</reference>
<name>A0A0K8MHA6_9LACO</name>
<comment type="similarity">
    <text evidence="2">Belongs to the YajC family.</text>
</comment>
<evidence type="ECO:0000256" key="10">
    <source>
        <dbReference type="SAM" id="MobiDB-lite"/>
    </source>
</evidence>
<protein>
    <recommendedName>
        <fullName evidence="13">Preprotein translocase subunit YajC</fullName>
    </recommendedName>
</protein>
<keyword evidence="5" id="KW-0812">Transmembrane</keyword>
<dbReference type="Pfam" id="PF02699">
    <property type="entry name" value="YajC"/>
    <property type="match status" value="1"/>
</dbReference>
<keyword evidence="4" id="KW-1003">Cell membrane</keyword>
<proteinExistence type="inferred from homology"/>
<dbReference type="NCBIfam" id="TIGR00739">
    <property type="entry name" value="yajC"/>
    <property type="match status" value="1"/>
</dbReference>
<evidence type="ECO:0000256" key="5">
    <source>
        <dbReference type="ARBA" id="ARBA00022692"/>
    </source>
</evidence>
<keyword evidence="3" id="KW-0813">Transport</keyword>
<evidence type="ECO:0000256" key="1">
    <source>
        <dbReference type="ARBA" id="ARBA00004162"/>
    </source>
</evidence>
<keyword evidence="7" id="KW-1133">Transmembrane helix</keyword>
<evidence type="ECO:0000256" key="3">
    <source>
        <dbReference type="ARBA" id="ARBA00022448"/>
    </source>
</evidence>
<dbReference type="PANTHER" id="PTHR33909:SF1">
    <property type="entry name" value="SEC TRANSLOCON ACCESSORY COMPLEX SUBUNIT YAJC"/>
    <property type="match status" value="1"/>
</dbReference>
<keyword evidence="8" id="KW-0811">Translocation</keyword>
<evidence type="ECO:0000256" key="2">
    <source>
        <dbReference type="ARBA" id="ARBA00006742"/>
    </source>
</evidence>
<dbReference type="GO" id="GO:0005886">
    <property type="term" value="C:plasma membrane"/>
    <property type="evidence" value="ECO:0007669"/>
    <property type="project" value="UniProtKB-SubCell"/>
</dbReference>
<dbReference type="Proteomes" id="UP000253891">
    <property type="component" value="Unassembled WGS sequence"/>
</dbReference>
<dbReference type="RefSeq" id="WP_061992955.1">
    <property type="nucleotide sequence ID" value="NZ_DF968000.1"/>
</dbReference>
<dbReference type="EMBL" id="DF968000">
    <property type="protein sequence ID" value="GAO99548.1"/>
    <property type="molecule type" value="Genomic_DNA"/>
</dbReference>
<accession>A0A0K8MHA6</accession>
<keyword evidence="12" id="KW-1185">Reference proteome</keyword>
<dbReference type="OrthoDB" id="9800132at2"/>
<feature type="region of interest" description="Disordered" evidence="10">
    <location>
        <begin position="84"/>
        <end position="110"/>
    </location>
</feature>
<evidence type="ECO:0000256" key="8">
    <source>
        <dbReference type="ARBA" id="ARBA00023010"/>
    </source>
</evidence>
<evidence type="ECO:0008006" key="13">
    <source>
        <dbReference type="Google" id="ProtNLM"/>
    </source>
</evidence>
<organism evidence="11 12">
    <name type="scientific">Fructobacillus ficulneus</name>
    <dbReference type="NCBI Taxonomy" id="157463"/>
    <lineage>
        <taxon>Bacteria</taxon>
        <taxon>Bacillati</taxon>
        <taxon>Bacillota</taxon>
        <taxon>Bacilli</taxon>
        <taxon>Lactobacillales</taxon>
        <taxon>Lactobacillaceae</taxon>
        <taxon>Fructobacillus</taxon>
    </lineage>
</organism>
<dbReference type="STRING" id="157463.GCA_001047075_00467"/>
<dbReference type="PANTHER" id="PTHR33909">
    <property type="entry name" value="SEC TRANSLOCON ACCESSORY COMPLEX SUBUNIT YAJC"/>
    <property type="match status" value="1"/>
</dbReference>
<keyword evidence="9" id="KW-0472">Membrane</keyword>
<gene>
    <name evidence="11" type="ORF">FFIC_230320</name>
</gene>
<evidence type="ECO:0000313" key="12">
    <source>
        <dbReference type="Proteomes" id="UP000253891"/>
    </source>
</evidence>
<dbReference type="SMART" id="SM01323">
    <property type="entry name" value="YajC"/>
    <property type="match status" value="1"/>
</dbReference>